<gene>
    <name evidence="4" type="ORF">I8E28_07635</name>
</gene>
<dbReference type="RefSeq" id="WP_200787394.1">
    <property type="nucleotide sequence ID" value="NZ_JAEDAO010000001.1"/>
</dbReference>
<keyword evidence="2" id="KW-0012">Acyltransferase</keyword>
<accession>A0A934Q1B3</accession>
<dbReference type="SUPFAM" id="SSF55729">
    <property type="entry name" value="Acyl-CoA N-acyltransferases (Nat)"/>
    <property type="match status" value="1"/>
</dbReference>
<feature type="domain" description="N-acetyltransferase" evidence="3">
    <location>
        <begin position="2"/>
        <end position="170"/>
    </location>
</feature>
<dbReference type="GO" id="GO:0016747">
    <property type="term" value="F:acyltransferase activity, transferring groups other than amino-acyl groups"/>
    <property type="evidence" value="ECO:0007669"/>
    <property type="project" value="InterPro"/>
</dbReference>
<name>A0A934Q1B3_9BURK</name>
<comment type="caution">
    <text evidence="4">The sequence shown here is derived from an EMBL/GenBank/DDBJ whole genome shotgun (WGS) entry which is preliminary data.</text>
</comment>
<dbReference type="Pfam" id="PF00583">
    <property type="entry name" value="Acetyltransf_1"/>
    <property type="match status" value="1"/>
</dbReference>
<dbReference type="EMBL" id="JAEDAO010000001">
    <property type="protein sequence ID" value="MBK0392459.1"/>
    <property type="molecule type" value="Genomic_DNA"/>
</dbReference>
<dbReference type="CDD" id="cd04301">
    <property type="entry name" value="NAT_SF"/>
    <property type="match status" value="1"/>
</dbReference>
<dbReference type="PANTHER" id="PTHR43877">
    <property type="entry name" value="AMINOALKYLPHOSPHONATE N-ACETYLTRANSFERASE-RELATED-RELATED"/>
    <property type="match status" value="1"/>
</dbReference>
<evidence type="ECO:0000256" key="1">
    <source>
        <dbReference type="ARBA" id="ARBA00022679"/>
    </source>
</evidence>
<dbReference type="AlphaFoldDB" id="A0A934Q1B3"/>
<protein>
    <submittedName>
        <fullName evidence="4">GNAT family N-acetyltransferase</fullName>
    </submittedName>
</protein>
<keyword evidence="1" id="KW-0808">Transferase</keyword>
<evidence type="ECO:0000259" key="3">
    <source>
        <dbReference type="PROSITE" id="PS51186"/>
    </source>
</evidence>
<dbReference type="PROSITE" id="PS51186">
    <property type="entry name" value="GNAT"/>
    <property type="match status" value="1"/>
</dbReference>
<evidence type="ECO:0000256" key="2">
    <source>
        <dbReference type="ARBA" id="ARBA00023315"/>
    </source>
</evidence>
<organism evidence="4 5">
    <name type="scientific">Ramlibacter algicola</name>
    <dbReference type="NCBI Taxonomy" id="2795217"/>
    <lineage>
        <taxon>Bacteria</taxon>
        <taxon>Pseudomonadati</taxon>
        <taxon>Pseudomonadota</taxon>
        <taxon>Betaproteobacteria</taxon>
        <taxon>Burkholderiales</taxon>
        <taxon>Comamonadaceae</taxon>
        <taxon>Ramlibacter</taxon>
    </lineage>
</organism>
<dbReference type="InterPro" id="IPR050832">
    <property type="entry name" value="Bact_Acetyltransf"/>
</dbReference>
<sequence>MPAIRDATTGDCRAVAEVHVASWRGAYAHLLPSAFLAGLSVDQREASWQSVLAEGHSQLLVAEAKGEIVGFSSFGASRDADAPAGRGELWALYVHPGAWCTGTGRALWQATRGRLQARDFTSASLWVLEGNQRGIAFYAKSGFAPDVGSGKEFDLGGTRLREVRMLANLLG</sequence>
<dbReference type="Gene3D" id="3.40.630.30">
    <property type="match status" value="1"/>
</dbReference>
<dbReference type="Proteomes" id="UP000617041">
    <property type="component" value="Unassembled WGS sequence"/>
</dbReference>
<evidence type="ECO:0000313" key="5">
    <source>
        <dbReference type="Proteomes" id="UP000617041"/>
    </source>
</evidence>
<evidence type="ECO:0000313" key="4">
    <source>
        <dbReference type="EMBL" id="MBK0392459.1"/>
    </source>
</evidence>
<dbReference type="InterPro" id="IPR016181">
    <property type="entry name" value="Acyl_CoA_acyltransferase"/>
</dbReference>
<dbReference type="InterPro" id="IPR000182">
    <property type="entry name" value="GNAT_dom"/>
</dbReference>
<keyword evidence="5" id="KW-1185">Reference proteome</keyword>
<proteinExistence type="predicted"/>
<reference evidence="4" key="1">
    <citation type="submission" date="2020-12" db="EMBL/GenBank/DDBJ databases">
        <title>Ramlibacter sp. nov., isolated from a freshwater alga, Cryptomonas.</title>
        <authorList>
            <person name="Kim H.M."/>
            <person name="Jeon C.O."/>
        </authorList>
    </citation>
    <scope>NUCLEOTIDE SEQUENCE</scope>
    <source>
        <strain evidence="4">CrO1</strain>
    </source>
</reference>